<keyword evidence="3" id="KW-1185">Reference proteome</keyword>
<organism evidence="2 3">
    <name type="scientific">Geothrix rubra</name>
    <dbReference type="NCBI Taxonomy" id="2927977"/>
    <lineage>
        <taxon>Bacteria</taxon>
        <taxon>Pseudomonadati</taxon>
        <taxon>Acidobacteriota</taxon>
        <taxon>Holophagae</taxon>
        <taxon>Holophagales</taxon>
        <taxon>Holophagaceae</taxon>
        <taxon>Geothrix</taxon>
    </lineage>
</organism>
<reference evidence="2 3" key="1">
    <citation type="journal article" date="2023" name="Antonie Van Leeuwenhoek">
        <title>Mesoterricola silvestris gen. nov., sp. nov., Mesoterricola sediminis sp. nov., Geothrix oryzae sp. nov., Geothrix edaphica sp. nov., Geothrix rubra sp. nov., and Geothrix limicola sp. nov., six novel members of Acidobacteriota isolated from soils.</title>
        <authorList>
            <person name="Itoh H."/>
            <person name="Sugisawa Y."/>
            <person name="Mise K."/>
            <person name="Xu Z."/>
            <person name="Kuniyasu M."/>
            <person name="Ushijima N."/>
            <person name="Kawano K."/>
            <person name="Kobayashi E."/>
            <person name="Shiratori Y."/>
            <person name="Masuda Y."/>
            <person name="Senoo K."/>
        </authorList>
    </citation>
    <scope>NUCLEOTIDE SEQUENCE [LARGE SCALE GENOMIC DNA]</scope>
    <source>
        <strain evidence="2 3">Red803</strain>
    </source>
</reference>
<dbReference type="PANTHER" id="PTHR10937:SF8">
    <property type="entry name" value="AMINOTRANSFERASE-RELATED"/>
    <property type="match status" value="1"/>
</dbReference>
<dbReference type="PROSITE" id="PS51464">
    <property type="entry name" value="SIS"/>
    <property type="match status" value="2"/>
</dbReference>
<dbReference type="Pfam" id="PF01380">
    <property type="entry name" value="SIS"/>
    <property type="match status" value="1"/>
</dbReference>
<proteinExistence type="predicted"/>
<dbReference type="Proteomes" id="UP001165089">
    <property type="component" value="Unassembled WGS sequence"/>
</dbReference>
<name>A0ABQ5Q6E8_9BACT</name>
<dbReference type="Gene3D" id="3.40.50.10490">
    <property type="entry name" value="Glucose-6-phosphate isomerase like protein, domain 1"/>
    <property type="match status" value="2"/>
</dbReference>
<accession>A0ABQ5Q6E8</accession>
<sequence length="337" mass="35607">MKGRHMRRELLETPAMLRREAEGWEAQARSIRELSGHRPSVVLIGRGSSGNACTFGAYLLTLRTGRHPIAFHPWLTTQELPAADWSDAVVYAFSASGQSTDIAESLRWLRSRGALAVAVTGAPGDDVRLVEHADAVFRLKCGVEQAVPATKSFAAQLFAAAALAGYPLVQAAEETAQAMDAILEGEAGSTLATFLEGGRTVAWVARGPSCAGALDAALKTQESLGMAAFGYSTAECLHGPIGMFHSTDRVILFSGGEDPNATRQALVTTLRSRGVPFLIVGAEAPREAGLRIPVPGGPWARTAVFAFLSQMACVEVAGRLGLDPDAPASLQKVTRTL</sequence>
<dbReference type="PANTHER" id="PTHR10937">
    <property type="entry name" value="GLUCOSAMINE--FRUCTOSE-6-PHOSPHATE AMINOTRANSFERASE, ISOMERIZING"/>
    <property type="match status" value="1"/>
</dbReference>
<evidence type="ECO:0000313" key="2">
    <source>
        <dbReference type="EMBL" id="GLH70084.1"/>
    </source>
</evidence>
<keyword evidence="2" id="KW-0808">Transferase</keyword>
<feature type="domain" description="SIS" evidence="1">
    <location>
        <begin position="191"/>
        <end position="327"/>
    </location>
</feature>
<protein>
    <submittedName>
        <fullName evidence="2">Glucosamine--fructose-6-phosphate aminotransferase</fullName>
    </submittedName>
</protein>
<evidence type="ECO:0000313" key="3">
    <source>
        <dbReference type="Proteomes" id="UP001165089"/>
    </source>
</evidence>
<dbReference type="EMBL" id="BSDD01000003">
    <property type="protein sequence ID" value="GLH70084.1"/>
    <property type="molecule type" value="Genomic_DNA"/>
</dbReference>
<comment type="caution">
    <text evidence="2">The sequence shown here is derived from an EMBL/GenBank/DDBJ whole genome shotgun (WGS) entry which is preliminary data.</text>
</comment>
<dbReference type="InterPro" id="IPR001347">
    <property type="entry name" value="SIS_dom"/>
</dbReference>
<dbReference type="SUPFAM" id="SSF53697">
    <property type="entry name" value="SIS domain"/>
    <property type="match status" value="1"/>
</dbReference>
<dbReference type="GO" id="GO:0008483">
    <property type="term" value="F:transaminase activity"/>
    <property type="evidence" value="ECO:0007669"/>
    <property type="project" value="UniProtKB-KW"/>
</dbReference>
<feature type="domain" description="SIS" evidence="1">
    <location>
        <begin position="30"/>
        <end position="174"/>
    </location>
</feature>
<gene>
    <name evidence="2" type="ORF">GETHPA_16170</name>
</gene>
<keyword evidence="2" id="KW-0032">Aminotransferase</keyword>
<dbReference type="InterPro" id="IPR046348">
    <property type="entry name" value="SIS_dom_sf"/>
</dbReference>
<evidence type="ECO:0000259" key="1">
    <source>
        <dbReference type="PROSITE" id="PS51464"/>
    </source>
</evidence>